<sequence length="157" mass="17582">MDFPLDLQIFSPNKLACQCAVSESAYEVLDRSDISAECIIVDSWYEDIDQHAPPWHVNRSECGTAPVPVPGRTLNCQREVALRHCRLGYLPVDEGEVRTEWAHSLRRTNNAISHTELPMFTHHHKRVNVDDNLLMDAPPVGRGSGRTDHGRSGVDSA</sequence>
<reference evidence="2 3" key="1">
    <citation type="submission" date="2019-05" db="EMBL/GenBank/DDBJ databases">
        <title>Emergence of the Ug99 lineage of the wheat stem rust pathogen through somatic hybridization.</title>
        <authorList>
            <person name="Li F."/>
            <person name="Upadhyaya N.M."/>
            <person name="Sperschneider J."/>
            <person name="Matny O."/>
            <person name="Nguyen-Phuc H."/>
            <person name="Mago R."/>
            <person name="Raley C."/>
            <person name="Miller M.E."/>
            <person name="Silverstein K.A.T."/>
            <person name="Henningsen E."/>
            <person name="Hirsch C.D."/>
            <person name="Visser B."/>
            <person name="Pretorius Z.A."/>
            <person name="Steffenson B.J."/>
            <person name="Schwessinger B."/>
            <person name="Dodds P.N."/>
            <person name="Figueroa M."/>
        </authorList>
    </citation>
    <scope>NUCLEOTIDE SEQUENCE [LARGE SCALE GENOMIC DNA]</scope>
    <source>
        <strain evidence="2 3">Ug99</strain>
    </source>
</reference>
<evidence type="ECO:0000313" key="2">
    <source>
        <dbReference type="EMBL" id="KAA1138926.1"/>
    </source>
</evidence>
<protein>
    <submittedName>
        <fullName evidence="2">Uncharacterized protein</fullName>
    </submittedName>
</protein>
<dbReference type="EMBL" id="VDEP01000001">
    <property type="protein sequence ID" value="KAA1138926.1"/>
    <property type="molecule type" value="Genomic_DNA"/>
</dbReference>
<organism evidence="2 3">
    <name type="scientific">Puccinia graminis f. sp. tritici</name>
    <dbReference type="NCBI Taxonomy" id="56615"/>
    <lineage>
        <taxon>Eukaryota</taxon>
        <taxon>Fungi</taxon>
        <taxon>Dikarya</taxon>
        <taxon>Basidiomycota</taxon>
        <taxon>Pucciniomycotina</taxon>
        <taxon>Pucciniomycetes</taxon>
        <taxon>Pucciniales</taxon>
        <taxon>Pucciniaceae</taxon>
        <taxon>Puccinia</taxon>
    </lineage>
</organism>
<dbReference type="Proteomes" id="UP000325313">
    <property type="component" value="Unassembled WGS sequence"/>
</dbReference>
<evidence type="ECO:0000313" key="3">
    <source>
        <dbReference type="Proteomes" id="UP000325313"/>
    </source>
</evidence>
<evidence type="ECO:0000256" key="1">
    <source>
        <dbReference type="SAM" id="MobiDB-lite"/>
    </source>
</evidence>
<name>A0A5B0SL77_PUCGR</name>
<proteinExistence type="predicted"/>
<gene>
    <name evidence="2" type="ORF">PGTUg99_029881</name>
</gene>
<feature type="compositionally biased region" description="Basic and acidic residues" evidence="1">
    <location>
        <begin position="145"/>
        <end position="157"/>
    </location>
</feature>
<feature type="region of interest" description="Disordered" evidence="1">
    <location>
        <begin position="134"/>
        <end position="157"/>
    </location>
</feature>
<dbReference type="AlphaFoldDB" id="A0A5B0SL77"/>
<comment type="caution">
    <text evidence="2">The sequence shown here is derived from an EMBL/GenBank/DDBJ whole genome shotgun (WGS) entry which is preliminary data.</text>
</comment>
<accession>A0A5B0SL77</accession>